<gene>
    <name evidence="2" type="ORF">CFC21_111801</name>
</gene>
<feature type="compositionally biased region" description="Gly residues" evidence="1">
    <location>
        <begin position="218"/>
        <end position="231"/>
    </location>
</feature>
<feature type="region of interest" description="Disordered" evidence="1">
    <location>
        <begin position="64"/>
        <end position="289"/>
    </location>
</feature>
<reference evidence="2" key="2">
    <citation type="submission" date="2020-03" db="EMBL/GenBank/DDBJ databases">
        <title>The second near-complete assembly of the hexaploid bread wheat (Triticum aestivum) genome.</title>
        <authorList>
            <person name="Zimin A.V."/>
            <person name="Puiu D."/>
            <person name="Shumante A."/>
            <person name="Alonge M."/>
            <person name="Salzberg S.L."/>
        </authorList>
    </citation>
    <scope>NUCLEOTIDE SEQUENCE</scope>
    <source>
        <tissue evidence="2">Leaf</tissue>
    </source>
</reference>
<feature type="compositionally biased region" description="Basic residues" evidence="1">
    <location>
        <begin position="84"/>
        <end position="99"/>
    </location>
</feature>
<feature type="non-terminal residue" evidence="2">
    <location>
        <position position="334"/>
    </location>
</feature>
<dbReference type="AlphaFoldDB" id="A0A9R1MQS9"/>
<feature type="compositionally biased region" description="Gly residues" evidence="1">
    <location>
        <begin position="109"/>
        <end position="121"/>
    </location>
</feature>
<sequence>MELDEQAFLEELFSLRRDATAAWECNAMGDFFSPACAGAAAMDCFQERHQPTVSVLPTFTASFDHPQQAGGGDRGWGVRLPQRGLRRRPLPQCRRRRVRRDGVSRRDGPQGGGGGGSGGGGRPRRLQGGARAGGGGRRRVRVGSDGGRPGAGVEEEAGGGHAVQEPDGGAAPPQAPQRPPLHAPLRRAQDQQDGQDVDPGGHHRLHEGAAGEDPAAAGGDGGAACRSGGGAAAERVPGAQPQRDARQEHPQVRGGAQGGGHPGGDLLRGQAGAAAVDGEHARHAGPRHPAVRRQLLQRLRHARLLLRDAEGDDQRGRHQAGAVQERRLRRGLLV</sequence>
<reference evidence="2" key="1">
    <citation type="journal article" date="2017" name="Gigascience">
        <title>The first near-complete assembly of the hexaploid bread wheat genome, Triticum aestivum.</title>
        <authorList>
            <person name="Zimin A.V."/>
            <person name="Puiu D."/>
            <person name="Hall R."/>
            <person name="Kingan S."/>
            <person name="Clavijo B.J."/>
            <person name="Salzberg S.L."/>
        </authorList>
    </citation>
    <scope>NUCLEOTIDE SEQUENCE</scope>
    <source>
        <tissue evidence="2">Leaf</tissue>
    </source>
</reference>
<proteinExistence type="predicted"/>
<name>A0A9R1MQS9_WHEAT</name>
<organism evidence="2">
    <name type="scientific">Triticum aestivum</name>
    <name type="common">Wheat</name>
    <dbReference type="NCBI Taxonomy" id="4565"/>
    <lineage>
        <taxon>Eukaryota</taxon>
        <taxon>Viridiplantae</taxon>
        <taxon>Streptophyta</taxon>
        <taxon>Embryophyta</taxon>
        <taxon>Tracheophyta</taxon>
        <taxon>Spermatophyta</taxon>
        <taxon>Magnoliopsida</taxon>
        <taxon>Liliopsida</taxon>
        <taxon>Poales</taxon>
        <taxon>Poaceae</taxon>
        <taxon>BOP clade</taxon>
        <taxon>Pooideae</taxon>
        <taxon>Triticodae</taxon>
        <taxon>Triticeae</taxon>
        <taxon>Triticinae</taxon>
        <taxon>Triticum</taxon>
    </lineage>
</organism>
<dbReference type="EMBL" id="CM022231">
    <property type="protein sequence ID" value="KAF7111840.1"/>
    <property type="molecule type" value="Genomic_DNA"/>
</dbReference>
<comment type="caution">
    <text evidence="2">The sequence shown here is derived from an EMBL/GenBank/DDBJ whole genome shotgun (WGS) entry which is preliminary data.</text>
</comment>
<evidence type="ECO:0000256" key="1">
    <source>
        <dbReference type="SAM" id="MobiDB-lite"/>
    </source>
</evidence>
<feature type="region of interest" description="Disordered" evidence="1">
    <location>
        <begin position="310"/>
        <end position="334"/>
    </location>
</feature>
<evidence type="ECO:0000313" key="2">
    <source>
        <dbReference type="EMBL" id="KAF7111840.1"/>
    </source>
</evidence>
<feature type="compositionally biased region" description="Pro residues" evidence="1">
    <location>
        <begin position="173"/>
        <end position="182"/>
    </location>
</feature>
<protein>
    <submittedName>
        <fullName evidence="2">Uncharacterized protein</fullName>
    </submittedName>
</protein>
<dbReference type="Proteomes" id="UP000815260">
    <property type="component" value="Chromosome 7D"/>
</dbReference>
<accession>A0A9R1MQS9</accession>